<feature type="domain" description="AAA+ ATPase" evidence="4">
    <location>
        <begin position="194"/>
        <end position="351"/>
    </location>
</feature>
<keyword evidence="3" id="KW-0234">DNA repair</keyword>
<dbReference type="GO" id="GO:0008854">
    <property type="term" value="F:exodeoxyribonuclease V activity"/>
    <property type="evidence" value="ECO:0007669"/>
    <property type="project" value="InterPro"/>
</dbReference>
<evidence type="ECO:0000256" key="2">
    <source>
        <dbReference type="ARBA" id="ARBA00022840"/>
    </source>
</evidence>
<evidence type="ECO:0000313" key="5">
    <source>
        <dbReference type="EMBL" id="BDX06186.1"/>
    </source>
</evidence>
<dbReference type="GO" id="GO:0043139">
    <property type="term" value="F:5'-3' DNA helicase activity"/>
    <property type="evidence" value="ECO:0007669"/>
    <property type="project" value="UniProtKB-UniRule"/>
</dbReference>
<keyword evidence="2 3" id="KW-0067">ATP-binding</keyword>
<protein>
    <recommendedName>
        <fullName evidence="3">RecBCD enzyme subunit RecD</fullName>
        <ecNumber evidence="3">5.6.2.3</ecNumber>
    </recommendedName>
    <alternativeName>
        <fullName evidence="3">DNA 5'-3' helicase subunit RecD</fullName>
    </alternativeName>
    <alternativeName>
        <fullName evidence="3">Exonuclease V subunit RecD</fullName>
        <shortName evidence="3">ExoV subunit RecD</shortName>
    </alternativeName>
    <alternativeName>
        <fullName evidence="3">Helicase/nuclease RecBCD subunit RecD</fullName>
    </alternativeName>
</protein>
<dbReference type="PANTHER" id="PTHR43788:SF6">
    <property type="entry name" value="DNA HELICASE B"/>
    <property type="match status" value="1"/>
</dbReference>
<dbReference type="SUPFAM" id="SSF52540">
    <property type="entry name" value="P-loop containing nucleoside triphosphate hydrolases"/>
    <property type="match status" value="2"/>
</dbReference>
<feature type="binding site" evidence="3">
    <location>
        <begin position="202"/>
        <end position="209"/>
    </location>
    <ligand>
        <name>ATP</name>
        <dbReference type="ChEBI" id="CHEBI:30616"/>
    </ligand>
</feature>
<name>A0AA48HGW7_9ALTE</name>
<dbReference type="InterPro" id="IPR027417">
    <property type="entry name" value="P-loop_NTPase"/>
</dbReference>
<dbReference type="GO" id="GO:0003677">
    <property type="term" value="F:DNA binding"/>
    <property type="evidence" value="ECO:0007669"/>
    <property type="project" value="UniProtKB-UniRule"/>
</dbReference>
<keyword evidence="1 3" id="KW-0547">Nucleotide-binding</keyword>
<evidence type="ECO:0000256" key="3">
    <source>
        <dbReference type="HAMAP-Rule" id="MF_01487"/>
    </source>
</evidence>
<keyword evidence="6" id="KW-1185">Reference proteome</keyword>
<dbReference type="AlphaFoldDB" id="A0AA48HGW7"/>
<dbReference type="Pfam" id="PF13245">
    <property type="entry name" value="AAA_19"/>
    <property type="match status" value="1"/>
</dbReference>
<keyword evidence="3" id="KW-0413">Isomerase</keyword>
<dbReference type="RefSeq" id="WP_338292218.1">
    <property type="nucleotide sequence ID" value="NZ_AP027272.1"/>
</dbReference>
<dbReference type="HAMAP" id="MF_01487">
    <property type="entry name" value="RecD"/>
    <property type="match status" value="1"/>
</dbReference>
<dbReference type="GO" id="GO:0000724">
    <property type="term" value="P:double-strand break repair via homologous recombination"/>
    <property type="evidence" value="ECO:0007669"/>
    <property type="project" value="UniProtKB-UniRule"/>
</dbReference>
<dbReference type="InterPro" id="IPR027785">
    <property type="entry name" value="UvrD-like_helicase_C"/>
</dbReference>
<dbReference type="EC" id="5.6.2.3" evidence="3"/>
<dbReference type="CDD" id="cd18809">
    <property type="entry name" value="SF1_C_RecD"/>
    <property type="match status" value="1"/>
</dbReference>
<dbReference type="GO" id="GO:0009338">
    <property type="term" value="C:exodeoxyribonuclease V complex"/>
    <property type="evidence" value="ECO:0007669"/>
    <property type="project" value="InterPro"/>
</dbReference>
<evidence type="ECO:0000256" key="1">
    <source>
        <dbReference type="ARBA" id="ARBA00022741"/>
    </source>
</evidence>
<dbReference type="NCBIfam" id="TIGR01447">
    <property type="entry name" value="recD"/>
    <property type="match status" value="1"/>
</dbReference>
<comment type="function">
    <text evidence="3">A helicase/nuclease that prepares dsDNA breaks (DSB) for recombinational DNA repair. Binds to DSBs and unwinds DNA via a highly rapid and processive ATP-dependent bidirectional helicase activity. Unwinds dsDNA until it encounters a Chi (crossover hotspot instigator) sequence from the 3' direction. Cuts ssDNA a few nucleotides 3' to the Chi site. The properties and activities of the enzyme are changed at Chi. The Chi-altered holoenzyme produces a long 3'-ssDNA overhang and facilitates RecA-binding to the ssDNA for homologous DNA recombination and repair. Holoenzyme degrades any linearized DNA that is unable to undergo homologous recombination. In the holoenzyme this subunit has ssDNA-dependent ATPase and 5'-3' helicase activity. When added to pre-assembled RecBC greatly stimulates nuclease activity and augments holoenzyme processivity. Negatively regulates the RecA-loading ability of RecBCD.</text>
</comment>
<evidence type="ECO:0000259" key="4">
    <source>
        <dbReference type="SMART" id="SM00382"/>
    </source>
</evidence>
<dbReference type="CDD" id="cd17933">
    <property type="entry name" value="DEXSc_RecD-like"/>
    <property type="match status" value="1"/>
</dbReference>
<dbReference type="Gene3D" id="3.40.50.300">
    <property type="entry name" value="P-loop containing nucleotide triphosphate hydrolases"/>
    <property type="match status" value="3"/>
</dbReference>
<keyword evidence="3" id="KW-0269">Exonuclease</keyword>
<comment type="subunit">
    <text evidence="3">Heterotrimer of RecB, RecC and RecD. All subunits contribute to DNA-binding.</text>
</comment>
<comment type="similarity">
    <text evidence="3">Belongs to the RecD family.</text>
</comment>
<comment type="catalytic activity">
    <reaction evidence="3">
        <text>ATP + H2O = ADP + phosphate + H(+)</text>
        <dbReference type="Rhea" id="RHEA:13065"/>
        <dbReference type="ChEBI" id="CHEBI:15377"/>
        <dbReference type="ChEBI" id="CHEBI:15378"/>
        <dbReference type="ChEBI" id="CHEBI:30616"/>
        <dbReference type="ChEBI" id="CHEBI:43474"/>
        <dbReference type="ChEBI" id="CHEBI:456216"/>
        <dbReference type="EC" id="5.6.2.3"/>
    </reaction>
</comment>
<accession>A0AA48HGW7</accession>
<dbReference type="InterPro" id="IPR006344">
    <property type="entry name" value="RecD"/>
</dbReference>
<dbReference type="Proteomes" id="UP001333710">
    <property type="component" value="Chromosome"/>
</dbReference>
<keyword evidence="3" id="KW-0378">Hydrolase</keyword>
<reference evidence="5" key="1">
    <citation type="submission" date="2023-01" db="EMBL/GenBank/DDBJ databases">
        <title>Complete genome sequence of Planctobacterium marinum strain Dej080120_11.</title>
        <authorList>
            <person name="Ueki S."/>
            <person name="Maruyama F."/>
        </authorList>
    </citation>
    <scope>NUCLEOTIDE SEQUENCE</scope>
    <source>
        <strain evidence="5">Dej080120_11</strain>
    </source>
</reference>
<dbReference type="Pfam" id="PF18335">
    <property type="entry name" value="SH3_13"/>
    <property type="match status" value="1"/>
</dbReference>
<sequence length="648" mass="70949">MTVDNKSLLSNSVPGTAMTRRYSQNKIATSATNTELREVLDSLLQHQKIREIDRSFAVFAAQQSNLQDNQESLLIAMTAALLSEQLGQQHVCLELSTIKQPFAPIYRFPDSAQIAALFSRAEVAETGLFQLSQARLYLSRYYHYEQDIVAKLNGLSATQFPETAIKDCMDKLYGKPSNDAEPDWQKTAVALACLKSVAVIAGGPGTGKTTTVVRILWALSQLSQAQGQHKPIIKMVAPTGKAAARLSESVSGAVSKLPSQDDNLPLECSTIHRLLGARPGSVFFRHNAEHKLNIDVLVVDEASMIDMPLLAKLLAALPQHCRLILLGDSHQLASVEVGSVFSDICSLKRGENQFNPQLQQLLSHLSQQPALAEKRYALSAMHTRQGFIDNIIYLQKSWRFDANSGVGKLAQAINAGDVAQTMQVLTASRDDIEWHASAALAEFIRAILPHFETFHEVVAAGNVAGAFEVLSRCQVLAVQRSGKWGTLNLNKQIQRVLLRADKIKGEAEFYAGRPIMITSNDYQNRLFNGDIGIVMSAAGEDGLLKVWFADTEQGYRSLLPAQLPAHETLYAMTTHKSQGSEFDKVLMCLPESVPGVPARVNRELLYTGVTRAKKEFVLFADEQAVRNAVSLQCLRASGLAKALTGGAQ</sequence>
<keyword evidence="3" id="KW-0540">Nuclease</keyword>
<dbReference type="EMBL" id="AP027272">
    <property type="protein sequence ID" value="BDX06186.1"/>
    <property type="molecule type" value="Genomic_DNA"/>
</dbReference>
<dbReference type="InterPro" id="IPR003593">
    <property type="entry name" value="AAA+_ATPase"/>
</dbReference>
<dbReference type="InterPro" id="IPR049550">
    <property type="entry name" value="RecD_N"/>
</dbReference>
<evidence type="ECO:0000313" key="6">
    <source>
        <dbReference type="Proteomes" id="UP001333710"/>
    </source>
</evidence>
<dbReference type="GO" id="GO:0017116">
    <property type="term" value="F:single-stranded DNA helicase activity"/>
    <property type="evidence" value="ECO:0007669"/>
    <property type="project" value="TreeGrafter"/>
</dbReference>
<dbReference type="KEGG" id="pmaw:MACH26_17070"/>
<dbReference type="GO" id="GO:0005524">
    <property type="term" value="F:ATP binding"/>
    <property type="evidence" value="ECO:0007669"/>
    <property type="project" value="UniProtKB-UniRule"/>
</dbReference>
<dbReference type="Pfam" id="PF21185">
    <property type="entry name" value="RecD_N"/>
    <property type="match status" value="1"/>
</dbReference>
<dbReference type="Pfam" id="PF13538">
    <property type="entry name" value="UvrD_C_2"/>
    <property type="match status" value="1"/>
</dbReference>
<dbReference type="InterPro" id="IPR050534">
    <property type="entry name" value="Coronavir_polyprotein_1ab"/>
</dbReference>
<proteinExistence type="inferred from homology"/>
<keyword evidence="3" id="KW-0347">Helicase</keyword>
<dbReference type="SMART" id="SM00382">
    <property type="entry name" value="AAA"/>
    <property type="match status" value="1"/>
</dbReference>
<organism evidence="5 6">
    <name type="scientific">Planctobacterium marinum</name>
    <dbReference type="NCBI Taxonomy" id="1631968"/>
    <lineage>
        <taxon>Bacteria</taxon>
        <taxon>Pseudomonadati</taxon>
        <taxon>Pseudomonadota</taxon>
        <taxon>Gammaproteobacteria</taxon>
        <taxon>Alteromonadales</taxon>
        <taxon>Alteromonadaceae</taxon>
        <taxon>Planctobacterium</taxon>
    </lineage>
</organism>
<keyword evidence="3" id="KW-0227">DNA damage</keyword>
<keyword evidence="3" id="KW-0238">DNA-binding</keyword>
<gene>
    <name evidence="3 5" type="primary">recD</name>
    <name evidence="5" type="ORF">MACH26_17070</name>
</gene>
<comment type="miscellaneous">
    <text evidence="3">In the RecBCD complex, RecB has a slow 3'-5' helicase, an exonuclease activity and loads RecA onto ssDNA, RecD has a fast 5'-3' helicase activity, while RecC stimulates the ATPase and processivity of the RecB helicase and contributes to recognition of the Chi site.</text>
</comment>
<dbReference type="PANTHER" id="PTHR43788">
    <property type="entry name" value="DNA2/NAM7 HELICASE FAMILY MEMBER"/>
    <property type="match status" value="1"/>
</dbReference>
<dbReference type="InterPro" id="IPR041451">
    <property type="entry name" value="RecD2_SH13"/>
</dbReference>